<reference evidence="2" key="1">
    <citation type="submission" date="2019-08" db="EMBL/GenBank/DDBJ databases">
        <title>The improved chromosome-level genome for the pearl oyster Pinctada fucata martensii using PacBio sequencing and Hi-C.</title>
        <authorList>
            <person name="Zheng Z."/>
        </authorList>
    </citation>
    <scope>NUCLEOTIDE SEQUENCE</scope>
    <source>
        <strain evidence="2">ZZ-2019</strain>
        <tissue evidence="2">Adductor muscle</tissue>
    </source>
</reference>
<feature type="region of interest" description="Disordered" evidence="1">
    <location>
        <begin position="166"/>
        <end position="217"/>
    </location>
</feature>
<feature type="compositionally biased region" description="Polar residues" evidence="1">
    <location>
        <begin position="564"/>
        <end position="577"/>
    </location>
</feature>
<proteinExistence type="predicted"/>
<feature type="region of interest" description="Disordered" evidence="1">
    <location>
        <begin position="1"/>
        <end position="76"/>
    </location>
</feature>
<organism evidence="2 3">
    <name type="scientific">Pinctada imbricata</name>
    <name type="common">Atlantic pearl-oyster</name>
    <name type="synonym">Pinctada martensii</name>
    <dbReference type="NCBI Taxonomy" id="66713"/>
    <lineage>
        <taxon>Eukaryota</taxon>
        <taxon>Metazoa</taxon>
        <taxon>Spiralia</taxon>
        <taxon>Lophotrochozoa</taxon>
        <taxon>Mollusca</taxon>
        <taxon>Bivalvia</taxon>
        <taxon>Autobranchia</taxon>
        <taxon>Pteriomorphia</taxon>
        <taxon>Pterioida</taxon>
        <taxon>Pterioidea</taxon>
        <taxon>Pteriidae</taxon>
        <taxon>Pinctada</taxon>
    </lineage>
</organism>
<dbReference type="Proteomes" id="UP001186944">
    <property type="component" value="Unassembled WGS sequence"/>
</dbReference>
<feature type="compositionally biased region" description="Polar residues" evidence="1">
    <location>
        <begin position="54"/>
        <end position="76"/>
    </location>
</feature>
<keyword evidence="3" id="KW-1185">Reference proteome</keyword>
<feature type="region of interest" description="Disordered" evidence="1">
    <location>
        <begin position="505"/>
        <end position="583"/>
    </location>
</feature>
<feature type="compositionally biased region" description="Polar residues" evidence="1">
    <location>
        <begin position="166"/>
        <end position="198"/>
    </location>
</feature>
<comment type="caution">
    <text evidence="2">The sequence shown here is derived from an EMBL/GenBank/DDBJ whole genome shotgun (WGS) entry which is preliminary data.</text>
</comment>
<protein>
    <submittedName>
        <fullName evidence="2">Uncharacterized protein</fullName>
    </submittedName>
</protein>
<name>A0AA88XZD1_PINIB</name>
<evidence type="ECO:0000256" key="1">
    <source>
        <dbReference type="SAM" id="MobiDB-lite"/>
    </source>
</evidence>
<feature type="compositionally biased region" description="Basic and acidic residues" evidence="1">
    <location>
        <begin position="205"/>
        <end position="215"/>
    </location>
</feature>
<feature type="compositionally biased region" description="Polar residues" evidence="1">
    <location>
        <begin position="11"/>
        <end position="23"/>
    </location>
</feature>
<feature type="compositionally biased region" description="Polar residues" evidence="1">
    <location>
        <begin position="31"/>
        <end position="41"/>
    </location>
</feature>
<gene>
    <name evidence="2" type="ORF">FSP39_009747</name>
</gene>
<evidence type="ECO:0000313" key="2">
    <source>
        <dbReference type="EMBL" id="KAK3092991.1"/>
    </source>
</evidence>
<accession>A0AA88XZD1</accession>
<sequence length="583" mass="65301">MVHKAIVRSNKAATVTGPTSETNRTADSDRISSTGNACSTESSQSQSSSMGIYRNTQVSSMGNNNSNPQVSFMGSSNPQQVSFMGNSNPQQVSFMGNSTSTPQVSFMGNNPSQVSFMGNNSNSQQASFMGNIPMQGQMMGYNFMNPTLMSEQFFNALIDKRIQEMNQTKSQTSEAPSTESTCLSNTVVSESSKNTDNSSARKRFSRFERSSHSISDEESNADILDVVDSNNNDFESETQSLIDTRSVRDQDTVSNLSAEEGVTSLEWRNFVGKMAKELNISLESEKDEEPFVSYVSERLMSSKPQEKHKLPLDGFAIQSLRGVDKEWQNKGWLRAFKANDDAKYSITADHFSKFCKTPHLDDNIEEGIMGHGQKSSYNAEKNFKFRNKQNVSRNQELRKVDIAARLLLREISYGSMIASYLDKVVYEEDKTEALQALLQVFHSMADATSRIIVGAVGARRSLYLQDMAFKNKATESKLLNMSTLGSDIFLGKFFDVLHSSAENMRDAKETQHLRAKPANSTNLKRKKVDQRQDEASASKYPKRGIEDKTNQRKSRSRPNRRDNNTYAQNKSKETQQLGFRPSK</sequence>
<dbReference type="EMBL" id="VSWD01000009">
    <property type="protein sequence ID" value="KAK3092991.1"/>
    <property type="molecule type" value="Genomic_DNA"/>
</dbReference>
<dbReference type="AlphaFoldDB" id="A0AA88XZD1"/>
<evidence type="ECO:0000313" key="3">
    <source>
        <dbReference type="Proteomes" id="UP001186944"/>
    </source>
</evidence>